<gene>
    <name evidence="1" type="ORF">BXP70_02885</name>
</gene>
<proteinExistence type="predicted"/>
<evidence type="ECO:0000313" key="1">
    <source>
        <dbReference type="EMBL" id="OUJ76224.1"/>
    </source>
</evidence>
<reference evidence="1 2" key="1">
    <citation type="submission" date="2017-01" db="EMBL/GenBank/DDBJ databases">
        <title>A new Hymenobacter.</title>
        <authorList>
            <person name="Liang Y."/>
            <person name="Feng F."/>
        </authorList>
    </citation>
    <scope>NUCLEOTIDE SEQUENCE [LARGE SCALE GENOMIC DNA]</scope>
    <source>
        <strain evidence="1">MIMBbqt21</strain>
    </source>
</reference>
<dbReference type="Proteomes" id="UP000194873">
    <property type="component" value="Unassembled WGS sequence"/>
</dbReference>
<protein>
    <submittedName>
        <fullName evidence="1">Thioredoxin family protein</fullName>
    </submittedName>
</protein>
<sequence length="208" mass="23247">MSESSVTTTPVLTAEQLATGYSYSSYRQLIDAALAQDRTTGPNQSEELTKYTRLNVQRMSRIDKTVQLLPALREALANLQNRYVWLIITEGWCGDAAQIVPVLEAAAQASDGKIETRYLLRDEHPDLMDNYLTNGGRSIPKLVILHADTLVEVINWGPRPAAAQEMFMQLKAQGVSHDDFVTQVHGWYAKDKTQSTQQELLQLVGKLT</sequence>
<accession>A0A243WJZ8</accession>
<comment type="caution">
    <text evidence="1">The sequence shown here is derived from an EMBL/GenBank/DDBJ whole genome shotgun (WGS) entry which is preliminary data.</text>
</comment>
<dbReference type="Gene3D" id="3.40.30.10">
    <property type="entry name" value="Glutaredoxin"/>
    <property type="match status" value="1"/>
</dbReference>
<dbReference type="EMBL" id="MTSE01000001">
    <property type="protein sequence ID" value="OUJ76224.1"/>
    <property type="molecule type" value="Genomic_DNA"/>
</dbReference>
<dbReference type="OrthoDB" id="6120799at2"/>
<keyword evidence="2" id="KW-1185">Reference proteome</keyword>
<organism evidence="1 2">
    <name type="scientific">Hymenobacter crusticola</name>
    <dbReference type="NCBI Taxonomy" id="1770526"/>
    <lineage>
        <taxon>Bacteria</taxon>
        <taxon>Pseudomonadati</taxon>
        <taxon>Bacteroidota</taxon>
        <taxon>Cytophagia</taxon>
        <taxon>Cytophagales</taxon>
        <taxon>Hymenobacteraceae</taxon>
        <taxon>Hymenobacter</taxon>
    </lineage>
</organism>
<evidence type="ECO:0000313" key="2">
    <source>
        <dbReference type="Proteomes" id="UP000194873"/>
    </source>
</evidence>
<dbReference type="Pfam" id="PF14595">
    <property type="entry name" value="Thioredoxin_9"/>
    <property type="match status" value="1"/>
</dbReference>
<dbReference type="AlphaFoldDB" id="A0A243WJZ8"/>
<name>A0A243WJZ8_9BACT</name>
<dbReference type="RefSeq" id="WP_086592483.1">
    <property type="nucleotide sequence ID" value="NZ_MTSE01000001.1"/>
</dbReference>
<dbReference type="SUPFAM" id="SSF52833">
    <property type="entry name" value="Thioredoxin-like"/>
    <property type="match status" value="1"/>
</dbReference>
<dbReference type="InterPro" id="IPR036249">
    <property type="entry name" value="Thioredoxin-like_sf"/>
</dbReference>